<evidence type="ECO:0000313" key="3">
    <source>
        <dbReference type="Proteomes" id="UP000008068"/>
    </source>
</evidence>
<feature type="region of interest" description="Disordered" evidence="1">
    <location>
        <begin position="75"/>
        <end position="120"/>
    </location>
</feature>
<dbReference type="HOGENOM" id="CLU_2051716_0_0_1"/>
<keyword evidence="3" id="KW-1185">Reference proteome</keyword>
<organism evidence="3">
    <name type="scientific">Caenorhabditis brenneri</name>
    <name type="common">Nematode worm</name>
    <dbReference type="NCBI Taxonomy" id="135651"/>
    <lineage>
        <taxon>Eukaryota</taxon>
        <taxon>Metazoa</taxon>
        <taxon>Ecdysozoa</taxon>
        <taxon>Nematoda</taxon>
        <taxon>Chromadorea</taxon>
        <taxon>Rhabditida</taxon>
        <taxon>Rhabditina</taxon>
        <taxon>Rhabditomorpha</taxon>
        <taxon>Rhabditoidea</taxon>
        <taxon>Rhabditidae</taxon>
        <taxon>Peloderinae</taxon>
        <taxon>Caenorhabditis</taxon>
    </lineage>
</organism>
<accession>G0MCE0</accession>
<reference evidence="3" key="1">
    <citation type="submission" date="2011-07" db="EMBL/GenBank/DDBJ databases">
        <authorList>
            <consortium name="Caenorhabditis brenneri Sequencing and Analysis Consortium"/>
            <person name="Wilson R.K."/>
        </authorList>
    </citation>
    <scope>NUCLEOTIDE SEQUENCE [LARGE SCALE GENOMIC DNA]</scope>
    <source>
        <strain evidence="3">PB2801</strain>
    </source>
</reference>
<proteinExistence type="predicted"/>
<gene>
    <name evidence="2" type="ORF">CAEBREN_04034</name>
</gene>
<protein>
    <submittedName>
        <fullName evidence="2">Uncharacterized protein</fullName>
    </submittedName>
</protein>
<name>G0MCE0_CAEBE</name>
<dbReference type="AlphaFoldDB" id="G0MCE0"/>
<evidence type="ECO:0000313" key="2">
    <source>
        <dbReference type="EMBL" id="EGT45728.1"/>
    </source>
</evidence>
<dbReference type="InParanoid" id="G0MCE0"/>
<dbReference type="EMBL" id="GL379789">
    <property type="protein sequence ID" value="EGT45728.1"/>
    <property type="molecule type" value="Genomic_DNA"/>
</dbReference>
<dbReference type="Proteomes" id="UP000008068">
    <property type="component" value="Unassembled WGS sequence"/>
</dbReference>
<feature type="compositionally biased region" description="Low complexity" evidence="1">
    <location>
        <begin position="89"/>
        <end position="120"/>
    </location>
</feature>
<evidence type="ECO:0000256" key="1">
    <source>
        <dbReference type="SAM" id="MobiDB-lite"/>
    </source>
</evidence>
<sequence length="120" mass="13435">MTPSGNLLAETARATLISLKEKDAQIVESYAKLTEKLEKRRTRANEMAAQSNVTPIGSIDFSIRQMKKPRLVELRTDFLKKPTESAQKNNSNGNWKTNNSSNQKDNQGNQKNKQGQTVEG</sequence>